<dbReference type="SUPFAM" id="SSF55729">
    <property type="entry name" value="Acyl-CoA N-acyltransferases (Nat)"/>
    <property type="match status" value="1"/>
</dbReference>
<sequence length="182" mass="20505">MSIAREVPVLKTERLLLRGAEASDFEDSAAMWGDPDVVKFIGGQTRGRQDAWFTLCRMRGMWDVVGYGNWVVCDRSTGQFLGEVGLANFMRGLKPDISDFPEAGWAYARHAHGKGYATEALQAVLDWADEALKANRIVCIIDPEHIASQRVAEKCGFRFVMMTKYRDSDVQLLERQMPSQKV</sequence>
<dbReference type="RefSeq" id="WP_084391934.1">
    <property type="nucleotide sequence ID" value="NZ_BMKF01000002.1"/>
</dbReference>
<reference evidence="3" key="1">
    <citation type="journal article" date="2019" name="Int. J. Syst. Evol. Microbiol.">
        <title>The Global Catalogue of Microorganisms (GCM) 10K type strain sequencing project: providing services to taxonomists for standard genome sequencing and annotation.</title>
        <authorList>
            <consortium name="The Broad Institute Genomics Platform"/>
            <consortium name="The Broad Institute Genome Sequencing Center for Infectious Disease"/>
            <person name="Wu L."/>
            <person name="Ma J."/>
        </authorList>
    </citation>
    <scope>NUCLEOTIDE SEQUENCE [LARGE SCALE GENOMIC DNA]</scope>
    <source>
        <strain evidence="3">CGMCC 1.15928</strain>
    </source>
</reference>
<feature type="domain" description="N-acetyltransferase" evidence="1">
    <location>
        <begin position="15"/>
        <end position="178"/>
    </location>
</feature>
<proteinExistence type="predicted"/>
<dbReference type="InterPro" id="IPR051531">
    <property type="entry name" value="N-acetyltransferase"/>
</dbReference>
<dbReference type="PROSITE" id="PS51186">
    <property type="entry name" value="GNAT"/>
    <property type="match status" value="1"/>
</dbReference>
<dbReference type="Proteomes" id="UP000628854">
    <property type="component" value="Unassembled WGS sequence"/>
</dbReference>
<dbReference type="EMBL" id="BMKF01000002">
    <property type="protein sequence ID" value="GGB74027.1"/>
    <property type="molecule type" value="Genomic_DNA"/>
</dbReference>
<accession>A0ABQ1JQU0</accession>
<evidence type="ECO:0000259" key="1">
    <source>
        <dbReference type="PROSITE" id="PS51186"/>
    </source>
</evidence>
<protein>
    <submittedName>
        <fullName evidence="2">N-acetyltransferase</fullName>
    </submittedName>
</protein>
<dbReference type="PANTHER" id="PTHR43792">
    <property type="entry name" value="GNAT FAMILY, PUTATIVE (AFU_ORTHOLOGUE AFUA_3G00765)-RELATED-RELATED"/>
    <property type="match status" value="1"/>
</dbReference>
<evidence type="ECO:0000313" key="2">
    <source>
        <dbReference type="EMBL" id="GGB74027.1"/>
    </source>
</evidence>
<dbReference type="PANTHER" id="PTHR43792:SF16">
    <property type="entry name" value="N-ACETYLTRANSFERASE DOMAIN-CONTAINING PROTEIN"/>
    <property type="match status" value="1"/>
</dbReference>
<dbReference type="Gene3D" id="3.40.630.30">
    <property type="match status" value="1"/>
</dbReference>
<dbReference type="InterPro" id="IPR000182">
    <property type="entry name" value="GNAT_dom"/>
</dbReference>
<name>A0ABQ1JQU0_9PROT</name>
<organism evidence="2 3">
    <name type="scientific">Henriciella pelagia</name>
    <dbReference type="NCBI Taxonomy" id="1977912"/>
    <lineage>
        <taxon>Bacteria</taxon>
        <taxon>Pseudomonadati</taxon>
        <taxon>Pseudomonadota</taxon>
        <taxon>Alphaproteobacteria</taxon>
        <taxon>Hyphomonadales</taxon>
        <taxon>Hyphomonadaceae</taxon>
        <taxon>Henriciella</taxon>
    </lineage>
</organism>
<comment type="caution">
    <text evidence="2">The sequence shown here is derived from an EMBL/GenBank/DDBJ whole genome shotgun (WGS) entry which is preliminary data.</text>
</comment>
<gene>
    <name evidence="2" type="ORF">GCM10011503_23480</name>
</gene>
<dbReference type="Pfam" id="PF13302">
    <property type="entry name" value="Acetyltransf_3"/>
    <property type="match status" value="1"/>
</dbReference>
<evidence type="ECO:0000313" key="3">
    <source>
        <dbReference type="Proteomes" id="UP000628854"/>
    </source>
</evidence>
<dbReference type="InterPro" id="IPR016181">
    <property type="entry name" value="Acyl_CoA_acyltransferase"/>
</dbReference>
<keyword evidence="3" id="KW-1185">Reference proteome</keyword>